<organism evidence="1 2">
    <name type="scientific">Candidatus Woesebacteria bacterium RIFCSPLOWO2_01_FULL_44_14</name>
    <dbReference type="NCBI Taxonomy" id="1802525"/>
    <lineage>
        <taxon>Bacteria</taxon>
        <taxon>Candidatus Woeseibacteriota</taxon>
    </lineage>
</organism>
<evidence type="ECO:0000313" key="1">
    <source>
        <dbReference type="EMBL" id="OGM70325.1"/>
    </source>
</evidence>
<accession>A0A1F8C3U2</accession>
<sequence>MLTKTDLSQIKKIVRAEVEAEGQNIRDELQGDIKMAQIRITTEIRGVKDRLKNLEIKTTKIQKDLKTAVNFLDKEELKVTKRVKRIEAHLRLAALS</sequence>
<dbReference type="STRING" id="1802525.A2975_04630"/>
<proteinExistence type="predicted"/>
<protein>
    <submittedName>
        <fullName evidence="1">Uncharacterized protein</fullName>
    </submittedName>
</protein>
<dbReference type="Proteomes" id="UP000178429">
    <property type="component" value="Unassembled WGS sequence"/>
</dbReference>
<gene>
    <name evidence="1" type="ORF">A2975_04630</name>
</gene>
<dbReference type="EMBL" id="MGHL01000006">
    <property type="protein sequence ID" value="OGM70325.1"/>
    <property type="molecule type" value="Genomic_DNA"/>
</dbReference>
<evidence type="ECO:0000313" key="2">
    <source>
        <dbReference type="Proteomes" id="UP000178429"/>
    </source>
</evidence>
<name>A0A1F8C3U2_9BACT</name>
<reference evidence="1 2" key="1">
    <citation type="journal article" date="2016" name="Nat. Commun.">
        <title>Thousands of microbial genomes shed light on interconnected biogeochemical processes in an aquifer system.</title>
        <authorList>
            <person name="Anantharaman K."/>
            <person name="Brown C.T."/>
            <person name="Hug L.A."/>
            <person name="Sharon I."/>
            <person name="Castelle C.J."/>
            <person name="Probst A.J."/>
            <person name="Thomas B.C."/>
            <person name="Singh A."/>
            <person name="Wilkins M.J."/>
            <person name="Karaoz U."/>
            <person name="Brodie E.L."/>
            <person name="Williams K.H."/>
            <person name="Hubbard S.S."/>
            <person name="Banfield J.F."/>
        </authorList>
    </citation>
    <scope>NUCLEOTIDE SEQUENCE [LARGE SCALE GENOMIC DNA]</scope>
</reference>
<comment type="caution">
    <text evidence="1">The sequence shown here is derived from an EMBL/GenBank/DDBJ whole genome shotgun (WGS) entry which is preliminary data.</text>
</comment>
<dbReference type="AlphaFoldDB" id="A0A1F8C3U2"/>